<dbReference type="RefSeq" id="WP_165815126.1">
    <property type="nucleotide sequence ID" value="NZ_JBGXZY010000032.1"/>
</dbReference>
<reference evidence="1 2" key="1">
    <citation type="submission" date="2018-04" db="EMBL/GenBank/DDBJ databases">
        <title>Genomic Encyclopedia of Type Strains, Phase IV (KMG-IV): sequencing the most valuable type-strain genomes for metagenomic binning, comparative biology and taxonomic classification.</title>
        <authorList>
            <person name="Goeker M."/>
        </authorList>
    </citation>
    <scope>NUCLEOTIDE SEQUENCE [LARGE SCALE GENOMIC DNA]</scope>
    <source>
        <strain evidence="1 2">DSM 28520</strain>
    </source>
</reference>
<gene>
    <name evidence="1" type="ORF">C7382_10713</name>
</gene>
<evidence type="ECO:0000313" key="2">
    <source>
        <dbReference type="Proteomes" id="UP000245462"/>
    </source>
</evidence>
<dbReference type="GeneID" id="94551602"/>
<dbReference type="EMBL" id="QEKY01000007">
    <property type="protein sequence ID" value="PVZ10648.1"/>
    <property type="molecule type" value="Genomic_DNA"/>
</dbReference>
<name>A0A2U1FEP9_9PORP</name>
<sequence>MAIIRKKKTQEEKERENLGTCQTFTDMYYRYIEEAGRNREEKTNPPANTESDK</sequence>
<protein>
    <submittedName>
        <fullName evidence="1">Uncharacterized protein</fullName>
    </submittedName>
</protein>
<dbReference type="AlphaFoldDB" id="A0A2U1FEP9"/>
<organism evidence="1 2">
    <name type="scientific">Porphyromonas loveana</name>
    <dbReference type="NCBI Taxonomy" id="1884669"/>
    <lineage>
        <taxon>Bacteria</taxon>
        <taxon>Pseudomonadati</taxon>
        <taxon>Bacteroidota</taxon>
        <taxon>Bacteroidia</taxon>
        <taxon>Bacteroidales</taxon>
        <taxon>Porphyromonadaceae</taxon>
        <taxon>Porphyromonas</taxon>
    </lineage>
</organism>
<dbReference type="Proteomes" id="UP000245462">
    <property type="component" value="Unassembled WGS sequence"/>
</dbReference>
<proteinExistence type="predicted"/>
<accession>A0A2U1FEP9</accession>
<keyword evidence="2" id="KW-1185">Reference proteome</keyword>
<evidence type="ECO:0000313" key="1">
    <source>
        <dbReference type="EMBL" id="PVZ10648.1"/>
    </source>
</evidence>
<comment type="caution">
    <text evidence="1">The sequence shown here is derived from an EMBL/GenBank/DDBJ whole genome shotgun (WGS) entry which is preliminary data.</text>
</comment>